<dbReference type="SUPFAM" id="SSF55874">
    <property type="entry name" value="ATPase domain of HSP90 chaperone/DNA topoisomerase II/histidine kinase"/>
    <property type="match status" value="1"/>
</dbReference>
<dbReference type="InterPro" id="IPR036890">
    <property type="entry name" value="HATPase_C_sf"/>
</dbReference>
<dbReference type="Gene3D" id="1.20.5.1930">
    <property type="match status" value="1"/>
</dbReference>
<evidence type="ECO:0000256" key="3">
    <source>
        <dbReference type="ARBA" id="ARBA00023012"/>
    </source>
</evidence>
<dbReference type="CDD" id="cd16917">
    <property type="entry name" value="HATPase_UhpB-NarQ-NarX-like"/>
    <property type="match status" value="1"/>
</dbReference>
<evidence type="ECO:0000259" key="5">
    <source>
        <dbReference type="Pfam" id="PF02518"/>
    </source>
</evidence>
<feature type="transmembrane region" description="Helical" evidence="4">
    <location>
        <begin position="191"/>
        <end position="215"/>
    </location>
</feature>
<dbReference type="InterPro" id="IPR011712">
    <property type="entry name" value="Sig_transdc_His_kin_sub3_dim/P"/>
</dbReference>
<keyword evidence="8" id="KW-1185">Reference proteome</keyword>
<evidence type="ECO:0000256" key="2">
    <source>
        <dbReference type="ARBA" id="ARBA00022777"/>
    </source>
</evidence>
<feature type="transmembrane region" description="Helical" evidence="4">
    <location>
        <begin position="75"/>
        <end position="96"/>
    </location>
</feature>
<organism evidence="7 8">
    <name type="scientific">Modestobacter marinus</name>
    <dbReference type="NCBI Taxonomy" id="477641"/>
    <lineage>
        <taxon>Bacteria</taxon>
        <taxon>Bacillati</taxon>
        <taxon>Actinomycetota</taxon>
        <taxon>Actinomycetes</taxon>
        <taxon>Geodermatophilales</taxon>
        <taxon>Geodermatophilaceae</taxon>
        <taxon>Modestobacter</taxon>
    </lineage>
</organism>
<name>A0ABQ2FTQ7_9ACTN</name>
<feature type="transmembrane region" description="Helical" evidence="4">
    <location>
        <begin position="141"/>
        <end position="160"/>
    </location>
</feature>
<reference evidence="8" key="1">
    <citation type="journal article" date="2019" name="Int. J. Syst. Evol. Microbiol.">
        <title>The Global Catalogue of Microorganisms (GCM) 10K type strain sequencing project: providing services to taxonomists for standard genome sequencing and annotation.</title>
        <authorList>
            <consortium name="The Broad Institute Genomics Platform"/>
            <consortium name="The Broad Institute Genome Sequencing Center for Infectious Disease"/>
            <person name="Wu L."/>
            <person name="Ma J."/>
        </authorList>
    </citation>
    <scope>NUCLEOTIDE SEQUENCE [LARGE SCALE GENOMIC DNA]</scope>
    <source>
        <strain evidence="8">CGMCC 4.5581</strain>
    </source>
</reference>
<dbReference type="InterPro" id="IPR050482">
    <property type="entry name" value="Sensor_HK_TwoCompSys"/>
</dbReference>
<evidence type="ECO:0000313" key="8">
    <source>
        <dbReference type="Proteomes" id="UP000648663"/>
    </source>
</evidence>
<dbReference type="Pfam" id="PF02518">
    <property type="entry name" value="HATPase_c"/>
    <property type="match status" value="1"/>
</dbReference>
<evidence type="ECO:0000313" key="7">
    <source>
        <dbReference type="EMBL" id="GGL53073.1"/>
    </source>
</evidence>
<evidence type="ECO:0000259" key="6">
    <source>
        <dbReference type="Pfam" id="PF07730"/>
    </source>
</evidence>
<keyword evidence="1" id="KW-0808">Transferase</keyword>
<keyword evidence="3" id="KW-0902">Two-component regulatory system</keyword>
<proteinExistence type="predicted"/>
<gene>
    <name evidence="7" type="ORF">GCM10011589_06520</name>
</gene>
<dbReference type="PANTHER" id="PTHR24421">
    <property type="entry name" value="NITRATE/NITRITE SENSOR PROTEIN NARX-RELATED"/>
    <property type="match status" value="1"/>
</dbReference>
<dbReference type="Pfam" id="PF07730">
    <property type="entry name" value="HisKA_3"/>
    <property type="match status" value="1"/>
</dbReference>
<feature type="domain" description="Histidine kinase/HSP90-like ATPase" evidence="5">
    <location>
        <begin position="338"/>
        <end position="417"/>
    </location>
</feature>
<dbReference type="GO" id="GO:0016301">
    <property type="term" value="F:kinase activity"/>
    <property type="evidence" value="ECO:0007669"/>
    <property type="project" value="UniProtKB-KW"/>
</dbReference>
<comment type="caution">
    <text evidence="7">The sequence shown here is derived from an EMBL/GenBank/DDBJ whole genome shotgun (WGS) entry which is preliminary data.</text>
</comment>
<keyword evidence="4" id="KW-1133">Transmembrane helix</keyword>
<protein>
    <submittedName>
        <fullName evidence="7">Histidine kinase</fullName>
    </submittedName>
</protein>
<dbReference type="Gene3D" id="3.30.565.10">
    <property type="entry name" value="Histidine kinase-like ATPase, C-terminal domain"/>
    <property type="match status" value="1"/>
</dbReference>
<feature type="domain" description="Signal transduction histidine kinase subgroup 3 dimerisation and phosphoacceptor" evidence="6">
    <location>
        <begin position="236"/>
        <end position="303"/>
    </location>
</feature>
<dbReference type="Proteomes" id="UP000648663">
    <property type="component" value="Unassembled WGS sequence"/>
</dbReference>
<dbReference type="EMBL" id="BMMI01000001">
    <property type="protein sequence ID" value="GGL53073.1"/>
    <property type="molecule type" value="Genomic_DNA"/>
</dbReference>
<sequence length="425" mass="43997">MSPPPVSPAPVSTARIGRYGSMTAVPTVSRWWVSRTAPQRIDLYTRWSFYGWIGAGLPLFTFAVLGSVAEVVSRAAVVAFLVGTAVTTVLAVVLAARGLEAHRVGRAVSPVLVVAAFGAALATGAAGLWACAGDGEYTEGAPWSLALSLGMVLTACSTVWATRWLAAPAAVIGALGGVAALVEGAPLGPSAALAAVLGLTVYAVALAFRFSVWVLDVVLEMERTRGVQLQLAVAEERLRFSRDLHDVMGRNLSAIAVKSQLAGELVRRSRPEAADEVADISRIAEESLREVREVVRGYRSTDLTGELAGARSVLRAAGATVTVRGEDGAGALPEPVQAALGWVVREAVTNVLRHSEAGECTIALDETDGEVRLTVGNDGVTGEPGTGNGLTGLRERLSAAGGTLEAGRDGDRFTLTATLPTGVPA</sequence>
<evidence type="ECO:0000256" key="4">
    <source>
        <dbReference type="SAM" id="Phobius"/>
    </source>
</evidence>
<keyword evidence="4" id="KW-0812">Transmembrane</keyword>
<evidence type="ECO:0000256" key="1">
    <source>
        <dbReference type="ARBA" id="ARBA00022679"/>
    </source>
</evidence>
<keyword evidence="2 7" id="KW-0418">Kinase</keyword>
<feature type="transmembrane region" description="Helical" evidence="4">
    <location>
        <begin position="165"/>
        <end position="185"/>
    </location>
</feature>
<feature type="transmembrane region" description="Helical" evidence="4">
    <location>
        <begin position="49"/>
        <end position="69"/>
    </location>
</feature>
<dbReference type="PANTHER" id="PTHR24421:SF63">
    <property type="entry name" value="SENSOR HISTIDINE KINASE DESK"/>
    <property type="match status" value="1"/>
</dbReference>
<keyword evidence="4" id="KW-0472">Membrane</keyword>
<accession>A0ABQ2FTQ7</accession>
<dbReference type="InterPro" id="IPR003594">
    <property type="entry name" value="HATPase_dom"/>
</dbReference>
<feature type="transmembrane region" description="Helical" evidence="4">
    <location>
        <begin position="108"/>
        <end position="129"/>
    </location>
</feature>